<dbReference type="EMBL" id="UOES01000548">
    <property type="protein sequence ID" value="VAW29325.1"/>
    <property type="molecule type" value="Genomic_DNA"/>
</dbReference>
<sequence length="76" mass="8463">MKRSIIIDDEEKSRATLSSFIKKYCPSLQVVDMANGVETGIYSIKKNAPDVVFLDIEMDDGTGFDVIEKVKGLSFD</sequence>
<dbReference type="Pfam" id="PF00072">
    <property type="entry name" value="Response_reg"/>
    <property type="match status" value="1"/>
</dbReference>
<protein>
    <recommendedName>
        <fullName evidence="1">Response regulatory domain-containing protein</fullName>
    </recommendedName>
</protein>
<reference evidence="2" key="1">
    <citation type="submission" date="2018-06" db="EMBL/GenBank/DDBJ databases">
        <authorList>
            <person name="Zhirakovskaya E."/>
        </authorList>
    </citation>
    <scope>NUCLEOTIDE SEQUENCE</scope>
</reference>
<evidence type="ECO:0000313" key="2">
    <source>
        <dbReference type="EMBL" id="VAW29325.1"/>
    </source>
</evidence>
<name>A0A3B0UE95_9ZZZZ</name>
<accession>A0A3B0UE95</accession>
<evidence type="ECO:0000259" key="1">
    <source>
        <dbReference type="PROSITE" id="PS50110"/>
    </source>
</evidence>
<feature type="domain" description="Response regulatory" evidence="1">
    <location>
        <begin position="3"/>
        <end position="76"/>
    </location>
</feature>
<dbReference type="Gene3D" id="3.40.50.2300">
    <property type="match status" value="1"/>
</dbReference>
<dbReference type="AlphaFoldDB" id="A0A3B0UE95"/>
<dbReference type="PROSITE" id="PS50110">
    <property type="entry name" value="RESPONSE_REGULATORY"/>
    <property type="match status" value="1"/>
</dbReference>
<organism evidence="2">
    <name type="scientific">hydrothermal vent metagenome</name>
    <dbReference type="NCBI Taxonomy" id="652676"/>
    <lineage>
        <taxon>unclassified sequences</taxon>
        <taxon>metagenomes</taxon>
        <taxon>ecological metagenomes</taxon>
    </lineage>
</organism>
<dbReference type="GO" id="GO:0000160">
    <property type="term" value="P:phosphorelay signal transduction system"/>
    <property type="evidence" value="ECO:0007669"/>
    <property type="project" value="InterPro"/>
</dbReference>
<dbReference type="InterPro" id="IPR011006">
    <property type="entry name" value="CheY-like_superfamily"/>
</dbReference>
<dbReference type="InterPro" id="IPR001789">
    <property type="entry name" value="Sig_transdc_resp-reg_receiver"/>
</dbReference>
<gene>
    <name evidence="2" type="ORF">MNBD_BACTEROID06-540</name>
</gene>
<proteinExistence type="predicted"/>
<dbReference type="SUPFAM" id="SSF52172">
    <property type="entry name" value="CheY-like"/>
    <property type="match status" value="1"/>
</dbReference>
<feature type="non-terminal residue" evidence="2">
    <location>
        <position position="76"/>
    </location>
</feature>